<evidence type="ECO:0000256" key="4">
    <source>
        <dbReference type="ARBA" id="ARBA00009769"/>
    </source>
</evidence>
<dbReference type="InterPro" id="IPR018089">
    <property type="entry name" value="OMPdecase_AS"/>
</dbReference>
<dbReference type="InterPro" id="IPR014732">
    <property type="entry name" value="OMPdecase"/>
</dbReference>
<evidence type="ECO:0000259" key="14">
    <source>
        <dbReference type="SMART" id="SM00934"/>
    </source>
</evidence>
<evidence type="ECO:0000256" key="12">
    <source>
        <dbReference type="ARBA" id="ARBA00023239"/>
    </source>
</evidence>
<dbReference type="EMBL" id="AP028921">
    <property type="protein sequence ID" value="BET01434.1"/>
    <property type="molecule type" value="Genomic_DNA"/>
</dbReference>
<name>A0ABN7BAT9_9HEMI</name>
<evidence type="ECO:0000256" key="3">
    <source>
        <dbReference type="ARBA" id="ARBA00006221"/>
    </source>
</evidence>
<keyword evidence="9" id="KW-0808">Transferase</keyword>
<accession>A0ABN7BAT9</accession>
<dbReference type="EC" id="4.1.1.23" evidence="6"/>
<dbReference type="InterPro" id="IPR004467">
    <property type="entry name" value="Or_phspho_trans_dom"/>
</dbReference>
<dbReference type="Pfam" id="PF00215">
    <property type="entry name" value="OMPdecase"/>
    <property type="match status" value="1"/>
</dbReference>
<keyword evidence="12" id="KW-0456">Lyase</keyword>
<evidence type="ECO:0000256" key="6">
    <source>
        <dbReference type="ARBA" id="ARBA00012321"/>
    </source>
</evidence>
<keyword evidence="16" id="KW-1185">Reference proteome</keyword>
<evidence type="ECO:0000256" key="7">
    <source>
        <dbReference type="ARBA" id="ARBA00015047"/>
    </source>
</evidence>
<dbReference type="PROSITE" id="PS00156">
    <property type="entry name" value="OMPDECASE"/>
    <property type="match status" value="1"/>
</dbReference>
<evidence type="ECO:0000256" key="9">
    <source>
        <dbReference type="ARBA" id="ARBA00022679"/>
    </source>
</evidence>
<dbReference type="InterPro" id="IPR001754">
    <property type="entry name" value="OMPdeCOase_dom"/>
</dbReference>
<dbReference type="SMART" id="SM00934">
    <property type="entry name" value="OMPdecase"/>
    <property type="match status" value="1"/>
</dbReference>
<dbReference type="PANTHER" id="PTHR19278:SF9">
    <property type="entry name" value="URIDINE 5'-MONOPHOSPHATE SYNTHASE"/>
    <property type="match status" value="1"/>
</dbReference>
<evidence type="ECO:0000256" key="10">
    <source>
        <dbReference type="ARBA" id="ARBA00022793"/>
    </source>
</evidence>
<gene>
    <name evidence="15" type="ORF">NTJ_14250</name>
</gene>
<keyword evidence="8" id="KW-0328">Glycosyltransferase</keyword>
<keyword evidence="13" id="KW-0511">Multifunctional enzyme</keyword>
<evidence type="ECO:0000256" key="8">
    <source>
        <dbReference type="ARBA" id="ARBA00022676"/>
    </source>
</evidence>
<dbReference type="InterPro" id="IPR013785">
    <property type="entry name" value="Aldolase_TIM"/>
</dbReference>
<dbReference type="Gene3D" id="3.40.50.2020">
    <property type="match status" value="1"/>
</dbReference>
<evidence type="ECO:0000256" key="5">
    <source>
        <dbReference type="ARBA" id="ARBA00011971"/>
    </source>
</evidence>
<evidence type="ECO:0000313" key="16">
    <source>
        <dbReference type="Proteomes" id="UP001307889"/>
    </source>
</evidence>
<dbReference type="CDD" id="cd06223">
    <property type="entry name" value="PRTases_typeI"/>
    <property type="match status" value="1"/>
</dbReference>
<sequence length="480" mass="52735">MAMESFEDDIKGIVLQLFDIGALKFGNFKMKVGINSPVYFDLRIMVSYPPLMEKLADLVWRYAQSIGIEATVLCGVPYTALPVATLVSVKSGLPMLIRRKEPKAYGTMKLIEGKFSQGEECLIIEDVVTSGGSILETAKDLVNDGLVVQHAIIMVDREQGGKRNLTDRGIRMHSLLSLSKALSILLENGKLDQKKVGEVREYIAANQVFSNEDLIPKRRLWLSYSERSALAKNPLACRILQLMGEKKSNLCVALDVPNWSELVRLVNLIGSDAVVVKTHYDYIKDWKPSCQDELTKLAAAHNFIVLEDRKLGDIGNTIMGQFETLTSWADGLTMHSICGGDSLKAVREAKVDSRPHGVFVVAELSSQGNLISAPYTKKTTELAKEFEDVVAGLVAQNPLLENEPGFVQLTPGVSLKAGGDNLGQKYVTPSDAVLARGGDLIVVGRAITRSINPKETARQIRQELWSAYERRIAEGQTSGS</sequence>
<dbReference type="CDD" id="cd04725">
    <property type="entry name" value="OMP_decarboxylase_like"/>
    <property type="match status" value="1"/>
</dbReference>
<comment type="pathway">
    <text evidence="2">Pyrimidine metabolism; UMP biosynthesis via de novo pathway; UMP from orotate: step 1/2.</text>
</comment>
<protein>
    <recommendedName>
        <fullName evidence="7">Uridine 5'-monophosphate synthase</fullName>
        <ecNumber evidence="5">2.4.2.10</ecNumber>
        <ecNumber evidence="6">4.1.1.23</ecNumber>
    </recommendedName>
</protein>
<evidence type="ECO:0000256" key="2">
    <source>
        <dbReference type="ARBA" id="ARBA00004889"/>
    </source>
</evidence>
<dbReference type="EC" id="2.4.2.10" evidence="5"/>
<comment type="similarity">
    <text evidence="3">In the N-terminal section; belongs to the purine/pyrimidine phosphoribosyltransferase family.</text>
</comment>
<dbReference type="NCBIfam" id="TIGR01740">
    <property type="entry name" value="pyrF"/>
    <property type="match status" value="1"/>
</dbReference>
<dbReference type="InterPro" id="IPR000836">
    <property type="entry name" value="PRTase_dom"/>
</dbReference>
<dbReference type="InterPro" id="IPR011060">
    <property type="entry name" value="RibuloseP-bd_barrel"/>
</dbReference>
<keyword evidence="11" id="KW-0665">Pyrimidine biosynthesis</keyword>
<evidence type="ECO:0000256" key="1">
    <source>
        <dbReference type="ARBA" id="ARBA00004861"/>
    </source>
</evidence>
<feature type="domain" description="Orotidine 5'-phosphate decarboxylase" evidence="14">
    <location>
        <begin position="249"/>
        <end position="460"/>
    </location>
</feature>
<dbReference type="SUPFAM" id="SSF51366">
    <property type="entry name" value="Ribulose-phoshate binding barrel"/>
    <property type="match status" value="1"/>
</dbReference>
<proteinExistence type="inferred from homology"/>
<dbReference type="HAMAP" id="MF_01208">
    <property type="entry name" value="PyrE"/>
    <property type="match status" value="1"/>
</dbReference>
<dbReference type="SUPFAM" id="SSF53271">
    <property type="entry name" value="PRTase-like"/>
    <property type="match status" value="1"/>
</dbReference>
<organism evidence="15 16">
    <name type="scientific">Nesidiocoris tenuis</name>
    <dbReference type="NCBI Taxonomy" id="355587"/>
    <lineage>
        <taxon>Eukaryota</taxon>
        <taxon>Metazoa</taxon>
        <taxon>Ecdysozoa</taxon>
        <taxon>Arthropoda</taxon>
        <taxon>Hexapoda</taxon>
        <taxon>Insecta</taxon>
        <taxon>Pterygota</taxon>
        <taxon>Neoptera</taxon>
        <taxon>Paraneoptera</taxon>
        <taxon>Hemiptera</taxon>
        <taxon>Heteroptera</taxon>
        <taxon>Panheteroptera</taxon>
        <taxon>Cimicomorpha</taxon>
        <taxon>Miridae</taxon>
        <taxon>Dicyphina</taxon>
        <taxon>Nesidiocoris</taxon>
    </lineage>
</organism>
<comment type="pathway">
    <text evidence="1">Pyrimidine metabolism; UMP biosynthesis via de novo pathway; UMP from orotate: step 2/2.</text>
</comment>
<reference evidence="15 16" key="1">
    <citation type="submission" date="2023-09" db="EMBL/GenBank/DDBJ databases">
        <title>Nesidiocoris tenuis whole genome shotgun sequence.</title>
        <authorList>
            <person name="Shibata T."/>
            <person name="Shimoda M."/>
            <person name="Kobayashi T."/>
            <person name="Uehara T."/>
        </authorList>
    </citation>
    <scope>NUCLEOTIDE SEQUENCE [LARGE SCALE GENOMIC DNA]</scope>
    <source>
        <strain evidence="15 16">Japan</strain>
    </source>
</reference>
<evidence type="ECO:0000313" key="15">
    <source>
        <dbReference type="EMBL" id="BET01434.1"/>
    </source>
</evidence>
<dbReference type="InterPro" id="IPR023031">
    <property type="entry name" value="OPRT"/>
</dbReference>
<dbReference type="PANTHER" id="PTHR19278">
    <property type="entry name" value="OROTATE PHOSPHORIBOSYLTRANSFERASE"/>
    <property type="match status" value="1"/>
</dbReference>
<dbReference type="InterPro" id="IPR029057">
    <property type="entry name" value="PRTase-like"/>
</dbReference>
<dbReference type="NCBIfam" id="TIGR00336">
    <property type="entry name" value="pyrE"/>
    <property type="match status" value="1"/>
</dbReference>
<dbReference type="Gene3D" id="3.20.20.70">
    <property type="entry name" value="Aldolase class I"/>
    <property type="match status" value="1"/>
</dbReference>
<keyword evidence="10" id="KW-0210">Decarboxylase</keyword>
<comment type="similarity">
    <text evidence="4">In the C-terminal section; belongs to the OMP decarboxylase family.</text>
</comment>
<evidence type="ECO:0000256" key="11">
    <source>
        <dbReference type="ARBA" id="ARBA00022975"/>
    </source>
</evidence>
<dbReference type="Proteomes" id="UP001307889">
    <property type="component" value="Chromosome 13"/>
</dbReference>
<evidence type="ECO:0000256" key="13">
    <source>
        <dbReference type="ARBA" id="ARBA00023268"/>
    </source>
</evidence>